<feature type="domain" description="SLH" evidence="4">
    <location>
        <begin position="371"/>
        <end position="429"/>
    </location>
</feature>
<keyword evidence="3" id="KW-0732">Signal</keyword>
<dbReference type="Proteomes" id="UP001440599">
    <property type="component" value="Unassembled WGS sequence"/>
</dbReference>
<reference evidence="5 6" key="1">
    <citation type="submission" date="2024-03" db="EMBL/GenBank/DDBJ databases">
        <title>Human intestinal bacterial collection.</title>
        <authorList>
            <person name="Pauvert C."/>
            <person name="Hitch T.C.A."/>
            <person name="Clavel T."/>
        </authorList>
    </citation>
    <scope>NUCLEOTIDE SEQUENCE [LARGE SCALE GENOMIC DNA]</scope>
    <source>
        <strain evidence="5 6">CLA-AP-H34</strain>
    </source>
</reference>
<proteinExistence type="predicted"/>
<evidence type="ECO:0000256" key="1">
    <source>
        <dbReference type="ARBA" id="ARBA00022737"/>
    </source>
</evidence>
<protein>
    <submittedName>
        <fullName evidence="5">S-layer homology domain-containing protein</fullName>
    </submittedName>
</protein>
<feature type="domain" description="SLH" evidence="4">
    <location>
        <begin position="307"/>
        <end position="370"/>
    </location>
</feature>
<dbReference type="PROSITE" id="PS51272">
    <property type="entry name" value="SLH"/>
    <property type="match status" value="3"/>
</dbReference>
<evidence type="ECO:0000256" key="2">
    <source>
        <dbReference type="SAM" id="MobiDB-lite"/>
    </source>
</evidence>
<feature type="chain" id="PRO_5046474718" evidence="3">
    <location>
        <begin position="25"/>
        <end position="429"/>
    </location>
</feature>
<feature type="domain" description="SLH" evidence="4">
    <location>
        <begin position="247"/>
        <end position="305"/>
    </location>
</feature>
<evidence type="ECO:0000259" key="4">
    <source>
        <dbReference type="PROSITE" id="PS51272"/>
    </source>
</evidence>
<evidence type="ECO:0000256" key="3">
    <source>
        <dbReference type="SAM" id="SignalP"/>
    </source>
</evidence>
<evidence type="ECO:0000313" key="5">
    <source>
        <dbReference type="EMBL" id="MEQ2456009.1"/>
    </source>
</evidence>
<gene>
    <name evidence="5" type="ORF">WMO45_05690</name>
</gene>
<keyword evidence="1" id="KW-0677">Repeat</keyword>
<evidence type="ECO:0000313" key="6">
    <source>
        <dbReference type="Proteomes" id="UP001440599"/>
    </source>
</evidence>
<comment type="caution">
    <text evidence="5">The sequence shown here is derived from an EMBL/GenBank/DDBJ whole genome shotgun (WGS) entry which is preliminary data.</text>
</comment>
<keyword evidence="6" id="KW-1185">Reference proteome</keyword>
<dbReference type="EMBL" id="JBBMFT010000002">
    <property type="protein sequence ID" value="MEQ2456009.1"/>
    <property type="molecule type" value="Genomic_DNA"/>
</dbReference>
<accession>A0ABV1EPJ2</accession>
<feature type="compositionally biased region" description="Gly residues" evidence="2">
    <location>
        <begin position="144"/>
        <end position="170"/>
    </location>
</feature>
<dbReference type="InterPro" id="IPR051465">
    <property type="entry name" value="Cell_Envelope_Struct_Comp"/>
</dbReference>
<organism evidence="5 6">
    <name type="scientific">Flavonifractor hominis</name>
    <dbReference type="NCBI Taxonomy" id="3133178"/>
    <lineage>
        <taxon>Bacteria</taxon>
        <taxon>Bacillati</taxon>
        <taxon>Bacillota</taxon>
        <taxon>Clostridia</taxon>
        <taxon>Eubacteriales</taxon>
        <taxon>Oscillospiraceae</taxon>
        <taxon>Flavonifractor</taxon>
    </lineage>
</organism>
<dbReference type="Pfam" id="PF00395">
    <property type="entry name" value="SLH"/>
    <property type="match status" value="3"/>
</dbReference>
<sequence>MYRWLKTGICVLTMGAMLHLPALAAGLDLAFDEEGNRAAVTLTGVEPGRYAAEVTFTLTSLEEIQFTGSVEHFALTLRPDSGQVTLYVASQAALNPDSDAVSLGTLTVKAGTQVTGAGSGVVLDEGLVRTELGTLEITTTPGGSDEGSGDGSDSGSGGGSGSDSGSGGQNSGEEDDTPTYATPKVSVQGTGGKVRVERGQVTITPDAGYRIARILVNGQEVAVQTTLTGLKSSDRVEVWFEAETTAAAPQFDDVAADAWYADAVAFAAERGLFQGVGENRFAPEASMSRAMLVTVLYRMSGQSAPAGGSGFTDVPADAWYADAVSWAEANGIVQGMGEGVFAPDQDVSREQTAAILCRYSAYMGKAMPQGEPAFADRSEIGAYAVEAVGAVQAAGLMNGRDGNRFAPRAGITRAEVATLLMRYDQWSNP</sequence>
<feature type="signal peptide" evidence="3">
    <location>
        <begin position="1"/>
        <end position="24"/>
    </location>
</feature>
<feature type="region of interest" description="Disordered" evidence="2">
    <location>
        <begin position="135"/>
        <end position="193"/>
    </location>
</feature>
<name>A0ABV1EPJ2_9FIRM</name>
<dbReference type="PANTHER" id="PTHR43308">
    <property type="entry name" value="OUTER MEMBRANE PROTEIN ALPHA-RELATED"/>
    <property type="match status" value="1"/>
</dbReference>
<dbReference type="RefSeq" id="WP_349139592.1">
    <property type="nucleotide sequence ID" value="NZ_JBBMFT010000002.1"/>
</dbReference>
<dbReference type="InterPro" id="IPR001119">
    <property type="entry name" value="SLH_dom"/>
</dbReference>